<evidence type="ECO:0000259" key="3">
    <source>
        <dbReference type="Pfam" id="PF05433"/>
    </source>
</evidence>
<keyword evidence="2" id="KW-0472">Membrane</keyword>
<dbReference type="GO" id="GO:0019867">
    <property type="term" value="C:outer membrane"/>
    <property type="evidence" value="ECO:0007669"/>
    <property type="project" value="InterPro"/>
</dbReference>
<organism evidence="4 5">
    <name type="scientific">Candidatus Lloydbacteria bacterium RIFCSPHIGHO2_02_FULL_50_13</name>
    <dbReference type="NCBI Taxonomy" id="1798661"/>
    <lineage>
        <taxon>Bacteria</taxon>
        <taxon>Candidatus Lloydiibacteriota</taxon>
    </lineage>
</organism>
<protein>
    <recommendedName>
        <fullName evidence="3">Glycine zipper 2TM domain-containing protein</fullName>
    </recommendedName>
</protein>
<dbReference type="InterPro" id="IPR051407">
    <property type="entry name" value="Bact_OM_lipoprot/Surf_antigen"/>
</dbReference>
<dbReference type="PROSITE" id="PS51257">
    <property type="entry name" value="PROKAR_LIPOPROTEIN"/>
    <property type="match status" value="1"/>
</dbReference>
<sequence length="154" mass="16549">MRKYAVIATLATALLGGCSGIPKEDQGMILGGVLGGVLGSTIGGGSGQVIATIAGVVIGGYIGREVGQHMDKEDRLRHERAVAEAIANSGHYTWQNPRTRRYGGASALDRVYRNPNHGRGYCREYREWVVIDGREVSAHGTACQRPDGSWRIVN</sequence>
<dbReference type="Proteomes" id="UP000177996">
    <property type="component" value="Unassembled WGS sequence"/>
</dbReference>
<proteinExistence type="predicted"/>
<dbReference type="Pfam" id="PF05433">
    <property type="entry name" value="Rick_17kDa_Anti"/>
    <property type="match status" value="1"/>
</dbReference>
<dbReference type="EMBL" id="MHLL01000002">
    <property type="protein sequence ID" value="OGZ10828.1"/>
    <property type="molecule type" value="Genomic_DNA"/>
</dbReference>
<evidence type="ECO:0000256" key="2">
    <source>
        <dbReference type="ARBA" id="ARBA00023136"/>
    </source>
</evidence>
<reference evidence="4 5" key="1">
    <citation type="journal article" date="2016" name="Nat. Commun.">
        <title>Thousands of microbial genomes shed light on interconnected biogeochemical processes in an aquifer system.</title>
        <authorList>
            <person name="Anantharaman K."/>
            <person name="Brown C.T."/>
            <person name="Hug L.A."/>
            <person name="Sharon I."/>
            <person name="Castelle C.J."/>
            <person name="Probst A.J."/>
            <person name="Thomas B.C."/>
            <person name="Singh A."/>
            <person name="Wilkins M.J."/>
            <person name="Karaoz U."/>
            <person name="Brodie E.L."/>
            <person name="Williams K.H."/>
            <person name="Hubbard S.S."/>
            <person name="Banfield J.F."/>
        </authorList>
    </citation>
    <scope>NUCLEOTIDE SEQUENCE [LARGE SCALE GENOMIC DNA]</scope>
</reference>
<dbReference type="PANTHER" id="PTHR35603">
    <property type="match status" value="1"/>
</dbReference>
<dbReference type="InterPro" id="IPR016364">
    <property type="entry name" value="Surface_antigen_Rickettsia"/>
</dbReference>
<evidence type="ECO:0000256" key="1">
    <source>
        <dbReference type="ARBA" id="ARBA00004370"/>
    </source>
</evidence>
<comment type="subcellular location">
    <subcellularLocation>
        <location evidence="1">Membrane</location>
    </subcellularLocation>
</comment>
<evidence type="ECO:0000313" key="4">
    <source>
        <dbReference type="EMBL" id="OGZ10828.1"/>
    </source>
</evidence>
<name>A0A1G2DDG6_9BACT</name>
<dbReference type="InterPro" id="IPR008816">
    <property type="entry name" value="Gly_zipper_2TM_dom"/>
</dbReference>
<dbReference type="PANTHER" id="PTHR35603:SF2">
    <property type="entry name" value="OUTER MEMBRANE LIPOPROTEIN"/>
    <property type="match status" value="1"/>
</dbReference>
<comment type="caution">
    <text evidence="4">The sequence shown here is derived from an EMBL/GenBank/DDBJ whole genome shotgun (WGS) entry which is preliminary data.</text>
</comment>
<evidence type="ECO:0000313" key="5">
    <source>
        <dbReference type="Proteomes" id="UP000177996"/>
    </source>
</evidence>
<dbReference type="AlphaFoldDB" id="A0A1G2DDG6"/>
<gene>
    <name evidence="4" type="ORF">A3D65_04590</name>
</gene>
<feature type="domain" description="Glycine zipper 2TM" evidence="3">
    <location>
        <begin position="27"/>
        <end position="67"/>
    </location>
</feature>
<dbReference type="PIRSF" id="PIRSF002721">
    <property type="entry name" value="Surface_antigen_Rickettsia"/>
    <property type="match status" value="1"/>
</dbReference>
<accession>A0A1G2DDG6</accession>